<keyword evidence="6" id="KW-0520">NAD</keyword>
<comment type="cofactor">
    <cofactor evidence="1">
        <name>Zn(2+)</name>
        <dbReference type="ChEBI" id="CHEBI:29105"/>
    </cofactor>
</comment>
<proteinExistence type="inferred from homology"/>
<dbReference type="GO" id="GO:0046872">
    <property type="term" value="F:metal ion binding"/>
    <property type="evidence" value="ECO:0007669"/>
    <property type="project" value="UniProtKB-KW"/>
</dbReference>
<dbReference type="PANTHER" id="PTHR42940">
    <property type="entry name" value="ALCOHOL DEHYDROGENASE 1-RELATED"/>
    <property type="match status" value="1"/>
</dbReference>
<dbReference type="InterPro" id="IPR020843">
    <property type="entry name" value="ER"/>
</dbReference>
<dbReference type="Gene3D" id="3.40.50.720">
    <property type="entry name" value="NAD(P)-binding Rossmann-like Domain"/>
    <property type="match status" value="1"/>
</dbReference>
<organism evidence="8 9">
    <name type="scientific">Aulographum hederae CBS 113979</name>
    <dbReference type="NCBI Taxonomy" id="1176131"/>
    <lineage>
        <taxon>Eukaryota</taxon>
        <taxon>Fungi</taxon>
        <taxon>Dikarya</taxon>
        <taxon>Ascomycota</taxon>
        <taxon>Pezizomycotina</taxon>
        <taxon>Dothideomycetes</taxon>
        <taxon>Pleosporomycetidae</taxon>
        <taxon>Aulographales</taxon>
        <taxon>Aulographaceae</taxon>
    </lineage>
</organism>
<dbReference type="GO" id="GO:0004022">
    <property type="term" value="F:alcohol dehydrogenase (NAD+) activity"/>
    <property type="evidence" value="ECO:0007669"/>
    <property type="project" value="TreeGrafter"/>
</dbReference>
<dbReference type="SMART" id="SM00829">
    <property type="entry name" value="PKS_ER"/>
    <property type="match status" value="1"/>
</dbReference>
<dbReference type="InterPro" id="IPR013154">
    <property type="entry name" value="ADH-like_N"/>
</dbReference>
<dbReference type="Proteomes" id="UP000800041">
    <property type="component" value="Unassembled WGS sequence"/>
</dbReference>
<reference evidence="8" key="1">
    <citation type="journal article" date="2020" name="Stud. Mycol.">
        <title>101 Dothideomycetes genomes: a test case for predicting lifestyles and emergence of pathogens.</title>
        <authorList>
            <person name="Haridas S."/>
            <person name="Albert R."/>
            <person name="Binder M."/>
            <person name="Bloem J."/>
            <person name="Labutti K."/>
            <person name="Salamov A."/>
            <person name="Andreopoulos B."/>
            <person name="Baker S."/>
            <person name="Barry K."/>
            <person name="Bills G."/>
            <person name="Bluhm B."/>
            <person name="Cannon C."/>
            <person name="Castanera R."/>
            <person name="Culley D."/>
            <person name="Daum C."/>
            <person name="Ezra D."/>
            <person name="Gonzalez J."/>
            <person name="Henrissat B."/>
            <person name="Kuo A."/>
            <person name="Liang C."/>
            <person name="Lipzen A."/>
            <person name="Lutzoni F."/>
            <person name="Magnuson J."/>
            <person name="Mondo S."/>
            <person name="Nolan M."/>
            <person name="Ohm R."/>
            <person name="Pangilinan J."/>
            <person name="Park H.-J."/>
            <person name="Ramirez L."/>
            <person name="Alfaro M."/>
            <person name="Sun H."/>
            <person name="Tritt A."/>
            <person name="Yoshinaga Y."/>
            <person name="Zwiers L.-H."/>
            <person name="Turgeon B."/>
            <person name="Goodwin S."/>
            <person name="Spatafora J."/>
            <person name="Crous P."/>
            <person name="Grigoriev I."/>
        </authorList>
    </citation>
    <scope>NUCLEOTIDE SEQUENCE</scope>
    <source>
        <strain evidence="8">CBS 113979</strain>
    </source>
</reference>
<evidence type="ECO:0000313" key="8">
    <source>
        <dbReference type="EMBL" id="KAF1982901.1"/>
    </source>
</evidence>
<evidence type="ECO:0000256" key="5">
    <source>
        <dbReference type="ARBA" id="ARBA00023002"/>
    </source>
</evidence>
<dbReference type="OrthoDB" id="1560166at2759"/>
<feature type="domain" description="Enoyl reductase (ER)" evidence="7">
    <location>
        <begin position="19"/>
        <end position="340"/>
    </location>
</feature>
<dbReference type="InterPro" id="IPR013149">
    <property type="entry name" value="ADH-like_C"/>
</dbReference>
<dbReference type="SUPFAM" id="SSF51735">
    <property type="entry name" value="NAD(P)-binding Rossmann-fold domains"/>
    <property type="match status" value="1"/>
</dbReference>
<dbReference type="InterPro" id="IPR011032">
    <property type="entry name" value="GroES-like_sf"/>
</dbReference>
<keyword evidence="5" id="KW-0560">Oxidoreductase</keyword>
<protein>
    <submittedName>
        <fullName evidence="8">Alcohol dehydrogenase</fullName>
    </submittedName>
</protein>
<dbReference type="EMBL" id="ML977179">
    <property type="protein sequence ID" value="KAF1982901.1"/>
    <property type="molecule type" value="Genomic_DNA"/>
</dbReference>
<accession>A0A6G1GPP9</accession>
<keyword evidence="9" id="KW-1185">Reference proteome</keyword>
<keyword evidence="3" id="KW-0479">Metal-binding</keyword>
<evidence type="ECO:0000313" key="9">
    <source>
        <dbReference type="Proteomes" id="UP000800041"/>
    </source>
</evidence>
<sequence>MASALPKTFKAVTAQDTEGTLQVKDVPLNEPQQGELVIKVLACGVCHGDHDIINGAIGPLSKKDLIPGHEVVGTIVAVGPNETRWKMGDRVGCGWHSGHDGTCKSCQRGYFQCCENQVINGVTKDGGYAEYCTIRTEAAVRIPEGMDSAEAAPFLCAGVTVFNGIRQMGIMANGLVAIQGLGGLGHLAVQYSRKMGYRTVALSRGSEKKEMALQLGATDYLDASEGDAGEALQKMGGADLIVATAPNAAIVPGLIKGLGLRGKLLILAGVGEMTINAFPLLFKGQSIHGWPSGHALDSEEALQFAQVQGVKCLVEIFPLEKAKEAMEHMITHKVRFRAVLAP</sequence>
<evidence type="ECO:0000256" key="6">
    <source>
        <dbReference type="ARBA" id="ARBA00023027"/>
    </source>
</evidence>
<dbReference type="Pfam" id="PF00107">
    <property type="entry name" value="ADH_zinc_N"/>
    <property type="match status" value="1"/>
</dbReference>
<evidence type="ECO:0000256" key="2">
    <source>
        <dbReference type="ARBA" id="ARBA00008072"/>
    </source>
</evidence>
<dbReference type="AlphaFoldDB" id="A0A6G1GPP9"/>
<dbReference type="CDD" id="cd08296">
    <property type="entry name" value="CAD_like"/>
    <property type="match status" value="1"/>
</dbReference>
<name>A0A6G1GPP9_9PEZI</name>
<evidence type="ECO:0000256" key="1">
    <source>
        <dbReference type="ARBA" id="ARBA00001947"/>
    </source>
</evidence>
<dbReference type="InterPro" id="IPR036291">
    <property type="entry name" value="NAD(P)-bd_dom_sf"/>
</dbReference>
<dbReference type="SUPFAM" id="SSF50129">
    <property type="entry name" value="GroES-like"/>
    <property type="match status" value="1"/>
</dbReference>
<evidence type="ECO:0000259" key="7">
    <source>
        <dbReference type="SMART" id="SM00829"/>
    </source>
</evidence>
<dbReference type="Gene3D" id="3.90.180.10">
    <property type="entry name" value="Medium-chain alcohol dehydrogenases, catalytic domain"/>
    <property type="match status" value="1"/>
</dbReference>
<dbReference type="FunFam" id="3.40.50.720:FF:000039">
    <property type="entry name" value="Alcohol dehydrogenase AdhP"/>
    <property type="match status" value="1"/>
</dbReference>
<evidence type="ECO:0000256" key="4">
    <source>
        <dbReference type="ARBA" id="ARBA00022833"/>
    </source>
</evidence>
<keyword evidence="4" id="KW-0862">Zinc</keyword>
<evidence type="ECO:0000256" key="3">
    <source>
        <dbReference type="ARBA" id="ARBA00022723"/>
    </source>
</evidence>
<dbReference type="PANTHER" id="PTHR42940:SF7">
    <property type="entry name" value="ALCOHOL DEHYDROGENASE-LIKE N-TERMINAL DOMAIN-CONTAINING PROTEIN"/>
    <property type="match status" value="1"/>
</dbReference>
<dbReference type="Pfam" id="PF08240">
    <property type="entry name" value="ADH_N"/>
    <property type="match status" value="1"/>
</dbReference>
<comment type="similarity">
    <text evidence="2">Belongs to the zinc-containing alcohol dehydrogenase family.</text>
</comment>
<gene>
    <name evidence="8" type="ORF">K402DRAFT_466366</name>
</gene>
<dbReference type="GO" id="GO:0005737">
    <property type="term" value="C:cytoplasm"/>
    <property type="evidence" value="ECO:0007669"/>
    <property type="project" value="TreeGrafter"/>
</dbReference>